<accession>A0ABS9LHD7</accession>
<comment type="caution">
    <text evidence="1">The sequence shown here is derived from an EMBL/GenBank/DDBJ whole genome shotgun (WGS) entry which is preliminary data.</text>
</comment>
<keyword evidence="2" id="KW-1185">Reference proteome</keyword>
<dbReference type="Proteomes" id="UP001139012">
    <property type="component" value="Unassembled WGS sequence"/>
</dbReference>
<organism evidence="1 2">
    <name type="scientific">Bradyrhizobium zhengyangense</name>
    <dbReference type="NCBI Taxonomy" id="2911009"/>
    <lineage>
        <taxon>Bacteria</taxon>
        <taxon>Pseudomonadati</taxon>
        <taxon>Pseudomonadota</taxon>
        <taxon>Alphaproteobacteria</taxon>
        <taxon>Hyphomicrobiales</taxon>
        <taxon>Nitrobacteraceae</taxon>
        <taxon>Bradyrhizobium</taxon>
    </lineage>
</organism>
<reference evidence="1" key="1">
    <citation type="submission" date="2022-01" db="EMBL/GenBank/DDBJ databases">
        <title>Genome sequnece data of strain Bradyrhizobium sp. nov.</title>
        <authorList>
            <person name="Zhang J."/>
        </authorList>
    </citation>
    <scope>NUCLEOTIDE SEQUENCE</scope>
    <source>
        <strain evidence="1">WYCCWR 12774</strain>
    </source>
</reference>
<protein>
    <submittedName>
        <fullName evidence="1">ABC transporter substrate-binding protein</fullName>
    </submittedName>
</protein>
<name>A0ABS9LHD7_9BRAD</name>
<sequence>MKRRDFMKAVSVVAGFGAVATHTMAQDKVRRVGALLVGEITKKFLEDSLKQRGWKLGDNLMIESRIYNGNTDLAHRYARELISLKPDVLFALTNTSMAALQAEGSTLRTVFAMVSDPVGMHYVDSFSRPGHNVTGFTPFEPSLGGKWVSLLKEIAPNIQHIGLVYNPEPGNNSAAFRESIDRTARASGIASVETPSGGESDIERLIVSFKDKPDSGLIFLPDAFTSSQPDRFTALVRQYRIPAIYPLRSFCDADGLISYGVYFIKIFDGAVSYVDRILRGADPAELPVQAPTEFELVVNQKAARQLGLQLPPDLVARADEVIG</sequence>
<evidence type="ECO:0000313" key="2">
    <source>
        <dbReference type="Proteomes" id="UP001139012"/>
    </source>
</evidence>
<dbReference type="PANTHER" id="PTHR35271:SF1">
    <property type="entry name" value="ABC TRANSPORTER, SUBSTRATE-BINDING LIPOPROTEIN"/>
    <property type="match status" value="1"/>
</dbReference>
<dbReference type="Pfam" id="PF04392">
    <property type="entry name" value="ABC_sub_bind"/>
    <property type="match status" value="1"/>
</dbReference>
<dbReference type="PANTHER" id="PTHR35271">
    <property type="entry name" value="ABC TRANSPORTER, SUBSTRATE-BINDING LIPOPROTEIN-RELATED"/>
    <property type="match status" value="1"/>
</dbReference>
<evidence type="ECO:0000313" key="1">
    <source>
        <dbReference type="EMBL" id="MCG2666425.1"/>
    </source>
</evidence>
<dbReference type="Gene3D" id="3.40.50.2300">
    <property type="match status" value="2"/>
</dbReference>
<proteinExistence type="predicted"/>
<dbReference type="CDD" id="cd06325">
    <property type="entry name" value="PBP1_ABC_unchar_transporter"/>
    <property type="match status" value="1"/>
</dbReference>
<dbReference type="InterPro" id="IPR007487">
    <property type="entry name" value="ABC_transpt-TYRBP-like"/>
</dbReference>
<gene>
    <name evidence="1" type="ORF">L6637_05665</name>
</gene>
<dbReference type="EMBL" id="JAKLUA010000001">
    <property type="protein sequence ID" value="MCG2666425.1"/>
    <property type="molecule type" value="Genomic_DNA"/>
</dbReference>